<dbReference type="Proteomes" id="UP000275078">
    <property type="component" value="Unassembled WGS sequence"/>
</dbReference>
<name>A0A3N4IGT3_ASCIM</name>
<dbReference type="EMBL" id="ML119657">
    <property type="protein sequence ID" value="RPA84836.1"/>
    <property type="molecule type" value="Genomic_DNA"/>
</dbReference>
<sequence>MPAVARNRLRASIRKDFLNRSSVPSQDKLVENGVPVVYYPGLEFSGVLAVLSELVPFSLIDHRLLQFMTVLGMCIVQQTPELQDMGSPEKFKLTRSSQRVVVMAPSFPGPVSVFFHTIIRMMNTYGPGMTPNYDSSYLSGIFKSIRKRRLMADKHAIRLDRSSGHDFLLSWPTGTPPDLKPNGHGKTR</sequence>
<organism evidence="1 2">
    <name type="scientific">Ascobolus immersus RN42</name>
    <dbReference type="NCBI Taxonomy" id="1160509"/>
    <lineage>
        <taxon>Eukaryota</taxon>
        <taxon>Fungi</taxon>
        <taxon>Dikarya</taxon>
        <taxon>Ascomycota</taxon>
        <taxon>Pezizomycotina</taxon>
        <taxon>Pezizomycetes</taxon>
        <taxon>Pezizales</taxon>
        <taxon>Ascobolaceae</taxon>
        <taxon>Ascobolus</taxon>
    </lineage>
</organism>
<evidence type="ECO:0000313" key="2">
    <source>
        <dbReference type="Proteomes" id="UP000275078"/>
    </source>
</evidence>
<protein>
    <submittedName>
        <fullName evidence="1">Uncharacterized protein</fullName>
    </submittedName>
</protein>
<evidence type="ECO:0000313" key="1">
    <source>
        <dbReference type="EMBL" id="RPA84836.1"/>
    </source>
</evidence>
<gene>
    <name evidence="1" type="ORF">BJ508DRAFT_303583</name>
</gene>
<keyword evidence="2" id="KW-1185">Reference proteome</keyword>
<dbReference type="AlphaFoldDB" id="A0A3N4IGT3"/>
<reference evidence="1 2" key="1">
    <citation type="journal article" date="2018" name="Nat. Ecol. Evol.">
        <title>Pezizomycetes genomes reveal the molecular basis of ectomycorrhizal truffle lifestyle.</title>
        <authorList>
            <person name="Murat C."/>
            <person name="Payen T."/>
            <person name="Noel B."/>
            <person name="Kuo A."/>
            <person name="Morin E."/>
            <person name="Chen J."/>
            <person name="Kohler A."/>
            <person name="Krizsan K."/>
            <person name="Balestrini R."/>
            <person name="Da Silva C."/>
            <person name="Montanini B."/>
            <person name="Hainaut M."/>
            <person name="Levati E."/>
            <person name="Barry K.W."/>
            <person name="Belfiori B."/>
            <person name="Cichocki N."/>
            <person name="Clum A."/>
            <person name="Dockter R.B."/>
            <person name="Fauchery L."/>
            <person name="Guy J."/>
            <person name="Iotti M."/>
            <person name="Le Tacon F."/>
            <person name="Lindquist E.A."/>
            <person name="Lipzen A."/>
            <person name="Malagnac F."/>
            <person name="Mello A."/>
            <person name="Molinier V."/>
            <person name="Miyauchi S."/>
            <person name="Poulain J."/>
            <person name="Riccioni C."/>
            <person name="Rubini A."/>
            <person name="Sitrit Y."/>
            <person name="Splivallo R."/>
            <person name="Traeger S."/>
            <person name="Wang M."/>
            <person name="Zifcakova L."/>
            <person name="Wipf D."/>
            <person name="Zambonelli A."/>
            <person name="Paolocci F."/>
            <person name="Nowrousian M."/>
            <person name="Ottonello S."/>
            <person name="Baldrian P."/>
            <person name="Spatafora J.W."/>
            <person name="Henrissat B."/>
            <person name="Nagy L.G."/>
            <person name="Aury J.M."/>
            <person name="Wincker P."/>
            <person name="Grigoriev I.V."/>
            <person name="Bonfante P."/>
            <person name="Martin F.M."/>
        </authorList>
    </citation>
    <scope>NUCLEOTIDE SEQUENCE [LARGE SCALE GENOMIC DNA]</scope>
    <source>
        <strain evidence="1 2">RN42</strain>
    </source>
</reference>
<proteinExistence type="predicted"/>
<accession>A0A3N4IGT3</accession>